<gene>
    <name evidence="1" type="ORF">RN001_007439</name>
</gene>
<protein>
    <recommendedName>
        <fullName evidence="3">Dynactin subunit 3</fullName>
    </recommendedName>
</protein>
<organism evidence="1 2">
    <name type="scientific">Aquatica leii</name>
    <dbReference type="NCBI Taxonomy" id="1421715"/>
    <lineage>
        <taxon>Eukaryota</taxon>
        <taxon>Metazoa</taxon>
        <taxon>Ecdysozoa</taxon>
        <taxon>Arthropoda</taxon>
        <taxon>Hexapoda</taxon>
        <taxon>Insecta</taxon>
        <taxon>Pterygota</taxon>
        <taxon>Neoptera</taxon>
        <taxon>Endopterygota</taxon>
        <taxon>Coleoptera</taxon>
        <taxon>Polyphaga</taxon>
        <taxon>Elateriformia</taxon>
        <taxon>Elateroidea</taxon>
        <taxon>Lampyridae</taxon>
        <taxon>Luciolinae</taxon>
        <taxon>Aquatica</taxon>
    </lineage>
</organism>
<sequence length="185" mass="21330">MDPIDLLEKRIAALELEVLPLSKEVGPDKSQLISNLLIQTHSMTTTALSCREVITSILRRMEVINDYLNPNYTDTQLDVQDKKQYILELYPEMKKSMQLVVDFERLRAFLDSSSINNIPSLVDKLEKLTISSVNTYEECKEVTNKILYALQQYNDITMSIKILFAQLEESITNIEISLQPRSRID</sequence>
<name>A0AAN7P9I7_9COLE</name>
<evidence type="ECO:0000313" key="2">
    <source>
        <dbReference type="Proteomes" id="UP001353858"/>
    </source>
</evidence>
<dbReference type="InterPro" id="IPR009991">
    <property type="entry name" value="DCTN3"/>
</dbReference>
<dbReference type="AlphaFoldDB" id="A0AAN7P9I7"/>
<dbReference type="EMBL" id="JARPUR010000003">
    <property type="protein sequence ID" value="KAK4879293.1"/>
    <property type="molecule type" value="Genomic_DNA"/>
</dbReference>
<accession>A0AAN7P9I7</accession>
<reference evidence="2" key="1">
    <citation type="submission" date="2023-01" db="EMBL/GenBank/DDBJ databases">
        <title>Key to firefly adult light organ development and bioluminescence: homeobox transcription factors regulate luciferase expression and transportation to peroxisome.</title>
        <authorList>
            <person name="Fu X."/>
        </authorList>
    </citation>
    <scope>NUCLEOTIDE SEQUENCE [LARGE SCALE GENOMIC DNA]</scope>
</reference>
<keyword evidence="2" id="KW-1185">Reference proteome</keyword>
<dbReference type="GO" id="GO:0061640">
    <property type="term" value="P:cytoskeleton-dependent cytokinesis"/>
    <property type="evidence" value="ECO:0007669"/>
    <property type="project" value="InterPro"/>
</dbReference>
<dbReference type="Proteomes" id="UP001353858">
    <property type="component" value="Unassembled WGS sequence"/>
</dbReference>
<dbReference type="Pfam" id="PF07426">
    <property type="entry name" value="Dynactin_p22"/>
    <property type="match status" value="1"/>
</dbReference>
<comment type="caution">
    <text evidence="1">The sequence shown here is derived from an EMBL/GenBank/DDBJ whole genome shotgun (WGS) entry which is preliminary data.</text>
</comment>
<evidence type="ECO:0008006" key="3">
    <source>
        <dbReference type="Google" id="ProtNLM"/>
    </source>
</evidence>
<dbReference type="GO" id="GO:0005869">
    <property type="term" value="C:dynactin complex"/>
    <property type="evidence" value="ECO:0007669"/>
    <property type="project" value="InterPro"/>
</dbReference>
<proteinExistence type="predicted"/>
<evidence type="ECO:0000313" key="1">
    <source>
        <dbReference type="EMBL" id="KAK4879293.1"/>
    </source>
</evidence>
<dbReference type="PANTHER" id="PTHR28360">
    <property type="entry name" value="DYNACTIN SUBUNIT 3"/>
    <property type="match status" value="1"/>
</dbReference>
<dbReference type="PANTHER" id="PTHR28360:SF1">
    <property type="entry name" value="DYNACTIN SUBUNIT 3"/>
    <property type="match status" value="1"/>
</dbReference>